<dbReference type="InParanoid" id="A0A7L9FHH3"/>
<evidence type="ECO:0008006" key="3">
    <source>
        <dbReference type="Google" id="ProtNLM"/>
    </source>
</evidence>
<name>A0A7L9FHH3_9CREN</name>
<dbReference type="RefSeq" id="WP_192818197.1">
    <property type="nucleotide sequence ID" value="NZ_CP062310.1"/>
</dbReference>
<dbReference type="EMBL" id="CP062310">
    <property type="protein sequence ID" value="QOJ78225.1"/>
    <property type="molecule type" value="Genomic_DNA"/>
</dbReference>
<organism evidence="1 2">
    <name type="scientific">Infirmifilum lucidum</name>
    <dbReference type="NCBI Taxonomy" id="2776706"/>
    <lineage>
        <taxon>Archaea</taxon>
        <taxon>Thermoproteota</taxon>
        <taxon>Thermoprotei</taxon>
        <taxon>Thermofilales</taxon>
        <taxon>Thermofilaceae</taxon>
        <taxon>Infirmifilum</taxon>
    </lineage>
</organism>
<accession>A0A7L9FHH3</accession>
<dbReference type="Proteomes" id="UP000594121">
    <property type="component" value="Chromosome"/>
</dbReference>
<protein>
    <recommendedName>
        <fullName evidence="3">GST N-terminal domain-containing protein</fullName>
    </recommendedName>
</protein>
<dbReference type="AlphaFoldDB" id="A0A7L9FHH3"/>
<dbReference type="KEGG" id="thel:IG193_05475"/>
<evidence type="ECO:0000313" key="2">
    <source>
        <dbReference type="Proteomes" id="UP000594121"/>
    </source>
</evidence>
<dbReference type="GeneID" id="59149325"/>
<evidence type="ECO:0000313" key="1">
    <source>
        <dbReference type="EMBL" id="QOJ78225.1"/>
    </source>
</evidence>
<sequence>MFKRNGAVGILFVDGGEESKRLLTKFSVSKLLEKLKVVDVSKNGLRGWLLLEYGTTEVPLLVTEDAVLSDPKSIEEYVEKLRKQ</sequence>
<proteinExistence type="predicted"/>
<reference evidence="1 2" key="1">
    <citation type="submission" date="2020-10" db="EMBL/GenBank/DDBJ databases">
        <title>Thermofilum lucidum 3507LT sp. nov. a novel member of Thermofilaceae family isolated from Chile hot spring, and proposal of description order Thermofilales.</title>
        <authorList>
            <person name="Zayulina K.S."/>
            <person name="Elcheninov A.G."/>
            <person name="Toshchakov S.V."/>
            <person name="Kublanov I.V."/>
        </authorList>
    </citation>
    <scope>NUCLEOTIDE SEQUENCE [LARGE SCALE GENOMIC DNA]</scope>
    <source>
        <strain evidence="1 2">3507LT</strain>
    </source>
</reference>
<gene>
    <name evidence="1" type="ORF">IG193_05475</name>
</gene>
<keyword evidence="2" id="KW-1185">Reference proteome</keyword>